<evidence type="ECO:0000256" key="3">
    <source>
        <dbReference type="ARBA" id="ARBA00022617"/>
    </source>
</evidence>
<dbReference type="OrthoDB" id="3945418at2759"/>
<keyword evidence="3 8" id="KW-0349">Heme</keyword>
<dbReference type="GO" id="GO:0005506">
    <property type="term" value="F:iron ion binding"/>
    <property type="evidence" value="ECO:0007669"/>
    <property type="project" value="InterPro"/>
</dbReference>
<dbReference type="PRINTS" id="PR00463">
    <property type="entry name" value="EP450I"/>
</dbReference>
<protein>
    <submittedName>
        <fullName evidence="10">Cytochrome P450</fullName>
    </submittedName>
</protein>
<dbReference type="PANTHER" id="PTHR24305">
    <property type="entry name" value="CYTOCHROME P450"/>
    <property type="match status" value="1"/>
</dbReference>
<dbReference type="PRINTS" id="PR00385">
    <property type="entry name" value="P450"/>
</dbReference>
<evidence type="ECO:0000256" key="6">
    <source>
        <dbReference type="ARBA" id="ARBA00023004"/>
    </source>
</evidence>
<evidence type="ECO:0000313" key="11">
    <source>
        <dbReference type="Proteomes" id="UP000070168"/>
    </source>
</evidence>
<dbReference type="EMBL" id="LHQR01000048">
    <property type="protein sequence ID" value="KXG49798.1"/>
    <property type="molecule type" value="Genomic_DNA"/>
</dbReference>
<keyword evidence="4 8" id="KW-0479">Metal-binding</keyword>
<sequence length="515" mass="58924">MSGSWKESQKHTVKFPEDDPKIFALYSHWLYFSKIPIAKAPEKKESIGDIVAKDYFDLVNAYVLGESCIYFMGHTMDLHMESPILRITPHEVHIKDSSYYDEIYASSKRRREKSAELVARFDLKDTSFASISSEDHRKRRSHVDKHFSKQAVSNMEHLIHENIDKLDNHFKRAFKLNKVINLDAGFAGLTSDVIHKYVYGFNSGNLDHEDFNTSVRDGVNTLFKSSHVLAFFPILQTIMNLLPLWLIEKLDPFVYALVSQKLDLLRRTEEFLQSGPSNSATPPVMEVMCGPSMPEDMRSAARLSNEGFSMIIGGTETTARSLSIVAFRLLENESIKTKLREELRTVMPTPESRPTWRQLEQLPYLSAVVWETLRVSIGISSRSPRIAPDESLVYKNYTIPAGTPVSETNYFVLTDPEIFPDPHTFDPARWLRAAAKGEHLDRYMVNFSKGSRICLGMNLAYAELFLVIAAFVRRYEMELFETSEKDITFARDFGTPFPDEGSARVRVMVTKVIEE</sequence>
<keyword evidence="5 9" id="KW-0560">Oxidoreductase</keyword>
<organism evidence="10 11">
    <name type="scientific">Penicillium patulum</name>
    <name type="common">Penicillium griseofulvum</name>
    <dbReference type="NCBI Taxonomy" id="5078"/>
    <lineage>
        <taxon>Eukaryota</taxon>
        <taxon>Fungi</taxon>
        <taxon>Dikarya</taxon>
        <taxon>Ascomycota</taxon>
        <taxon>Pezizomycotina</taxon>
        <taxon>Eurotiomycetes</taxon>
        <taxon>Eurotiomycetidae</taxon>
        <taxon>Eurotiales</taxon>
        <taxon>Aspergillaceae</taxon>
        <taxon>Penicillium</taxon>
    </lineage>
</organism>
<dbReference type="InterPro" id="IPR050121">
    <property type="entry name" value="Cytochrome_P450_monoxygenase"/>
</dbReference>
<evidence type="ECO:0000256" key="5">
    <source>
        <dbReference type="ARBA" id="ARBA00023002"/>
    </source>
</evidence>
<dbReference type="GeneID" id="63708779"/>
<keyword evidence="6 8" id="KW-0408">Iron</keyword>
<accession>A0A135LLH7</accession>
<dbReference type="PANTHER" id="PTHR24305:SF157">
    <property type="entry name" value="N-ACETYLTRYPTOPHAN 6-HYDROXYLASE IVOC-RELATED"/>
    <property type="match status" value="1"/>
</dbReference>
<evidence type="ECO:0000256" key="9">
    <source>
        <dbReference type="RuleBase" id="RU000461"/>
    </source>
</evidence>
<dbReference type="GO" id="GO:0043386">
    <property type="term" value="P:mycotoxin biosynthetic process"/>
    <property type="evidence" value="ECO:0007669"/>
    <property type="project" value="UniProtKB-ARBA"/>
</dbReference>
<dbReference type="Gene3D" id="1.10.630.10">
    <property type="entry name" value="Cytochrome P450"/>
    <property type="match status" value="1"/>
</dbReference>
<dbReference type="GO" id="GO:0004497">
    <property type="term" value="F:monooxygenase activity"/>
    <property type="evidence" value="ECO:0007669"/>
    <property type="project" value="UniProtKB-KW"/>
</dbReference>
<dbReference type="GO" id="GO:0020037">
    <property type="term" value="F:heme binding"/>
    <property type="evidence" value="ECO:0007669"/>
    <property type="project" value="InterPro"/>
</dbReference>
<dbReference type="GO" id="GO:0016705">
    <property type="term" value="F:oxidoreductase activity, acting on paired donors, with incorporation or reduction of molecular oxygen"/>
    <property type="evidence" value="ECO:0007669"/>
    <property type="project" value="InterPro"/>
</dbReference>
<comment type="cofactor">
    <cofactor evidence="1 8">
        <name>heme</name>
        <dbReference type="ChEBI" id="CHEBI:30413"/>
    </cofactor>
</comment>
<dbReference type="InterPro" id="IPR017972">
    <property type="entry name" value="Cyt_P450_CS"/>
</dbReference>
<dbReference type="Proteomes" id="UP000070168">
    <property type="component" value="Unassembled WGS sequence"/>
</dbReference>
<comment type="similarity">
    <text evidence="2 9">Belongs to the cytochrome P450 family.</text>
</comment>
<keyword evidence="7 9" id="KW-0503">Monooxygenase</keyword>
<evidence type="ECO:0000256" key="1">
    <source>
        <dbReference type="ARBA" id="ARBA00001971"/>
    </source>
</evidence>
<proteinExistence type="inferred from homology"/>
<dbReference type="InterPro" id="IPR001128">
    <property type="entry name" value="Cyt_P450"/>
</dbReference>
<evidence type="ECO:0000256" key="2">
    <source>
        <dbReference type="ARBA" id="ARBA00010617"/>
    </source>
</evidence>
<reference evidence="10 11" key="1">
    <citation type="journal article" date="2016" name="BMC Genomics">
        <title>Genome sequencing and secondary metabolism of the postharvest pathogen Penicillium griseofulvum.</title>
        <authorList>
            <person name="Banani H."/>
            <person name="Marcet-Houben M."/>
            <person name="Ballester A.R."/>
            <person name="Abbruscato P."/>
            <person name="Gonzalez-Candelas L."/>
            <person name="Gabaldon T."/>
            <person name="Spadaro D."/>
        </authorList>
    </citation>
    <scope>NUCLEOTIDE SEQUENCE [LARGE SCALE GENOMIC DNA]</scope>
    <source>
        <strain evidence="10 11">PG3</strain>
    </source>
</reference>
<evidence type="ECO:0000256" key="7">
    <source>
        <dbReference type="ARBA" id="ARBA00023033"/>
    </source>
</evidence>
<dbReference type="InterPro" id="IPR002401">
    <property type="entry name" value="Cyt_P450_E_grp-I"/>
</dbReference>
<evidence type="ECO:0000256" key="4">
    <source>
        <dbReference type="ARBA" id="ARBA00022723"/>
    </source>
</evidence>
<dbReference type="RefSeq" id="XP_040648334.1">
    <property type="nucleotide sequence ID" value="XM_040793479.1"/>
</dbReference>
<feature type="binding site" description="axial binding residue" evidence="8">
    <location>
        <position position="454"/>
    </location>
    <ligand>
        <name>heme</name>
        <dbReference type="ChEBI" id="CHEBI:30413"/>
    </ligand>
    <ligandPart>
        <name>Fe</name>
        <dbReference type="ChEBI" id="CHEBI:18248"/>
    </ligandPart>
</feature>
<keyword evidence="11" id="KW-1185">Reference proteome</keyword>
<evidence type="ECO:0000313" key="10">
    <source>
        <dbReference type="EMBL" id="KXG49798.1"/>
    </source>
</evidence>
<name>A0A135LLH7_PENPA</name>
<dbReference type="STRING" id="5078.A0A135LLH7"/>
<dbReference type="OMA" id="WIRAAAK"/>
<dbReference type="SUPFAM" id="SSF48264">
    <property type="entry name" value="Cytochrome P450"/>
    <property type="match status" value="1"/>
</dbReference>
<gene>
    <name evidence="10" type="ORF">PGRI_057660</name>
</gene>
<dbReference type="CDD" id="cd11062">
    <property type="entry name" value="CYP58-like"/>
    <property type="match status" value="1"/>
</dbReference>
<dbReference type="InterPro" id="IPR036396">
    <property type="entry name" value="Cyt_P450_sf"/>
</dbReference>
<evidence type="ECO:0000256" key="8">
    <source>
        <dbReference type="PIRSR" id="PIRSR602401-1"/>
    </source>
</evidence>
<dbReference type="PROSITE" id="PS00086">
    <property type="entry name" value="CYTOCHROME_P450"/>
    <property type="match status" value="1"/>
</dbReference>
<dbReference type="Pfam" id="PF00067">
    <property type="entry name" value="p450"/>
    <property type="match status" value="1"/>
</dbReference>
<comment type="caution">
    <text evidence="10">The sequence shown here is derived from an EMBL/GenBank/DDBJ whole genome shotgun (WGS) entry which is preliminary data.</text>
</comment>
<dbReference type="AlphaFoldDB" id="A0A135LLH7"/>